<proteinExistence type="predicted"/>
<dbReference type="AlphaFoldDB" id="A0A109LHN1"/>
<gene>
    <name evidence="1" type="ORF">PFLmoz3_02663</name>
</gene>
<comment type="caution">
    <text evidence="1">The sequence shown here is derived from an EMBL/GenBank/DDBJ whole genome shotgun (WGS) entry which is preliminary data.</text>
</comment>
<sequence length="62" mass="6958">MVGDEGLGVSTEFFIIEKVQTCGMLLLFVSFRAILGIQHGIERQDFETPGVRNIFVDRVKTV</sequence>
<evidence type="ECO:0000313" key="2">
    <source>
        <dbReference type="Proteomes" id="UP000061348"/>
    </source>
</evidence>
<protein>
    <submittedName>
        <fullName evidence="1">Uncharacterized protein</fullName>
    </submittedName>
</protein>
<evidence type="ECO:0000313" key="1">
    <source>
        <dbReference type="EMBL" id="KWV87726.1"/>
    </source>
</evidence>
<dbReference type="EMBL" id="LCYA01000067">
    <property type="protein sequence ID" value="KWV87726.1"/>
    <property type="molecule type" value="Genomic_DNA"/>
</dbReference>
<organism evidence="1 2">
    <name type="scientific">Pseudomonas fluorescens</name>
    <dbReference type="NCBI Taxonomy" id="294"/>
    <lineage>
        <taxon>Bacteria</taxon>
        <taxon>Pseudomonadati</taxon>
        <taxon>Pseudomonadota</taxon>
        <taxon>Gammaproteobacteria</taxon>
        <taxon>Pseudomonadales</taxon>
        <taxon>Pseudomonadaceae</taxon>
        <taxon>Pseudomonas</taxon>
    </lineage>
</organism>
<name>A0A109LHN1_PSEFL</name>
<dbReference type="Proteomes" id="UP000061348">
    <property type="component" value="Unassembled WGS sequence"/>
</dbReference>
<accession>A0A109LHN1</accession>
<reference evidence="1 2" key="1">
    <citation type="submission" date="2015-05" db="EMBL/GenBank/DDBJ databases">
        <title>A genomic and transcriptomic approach to investigate the blue pigment phenotype in Pseudomonas fluorescens.</title>
        <authorList>
            <person name="Andreani N.A."/>
            <person name="Cardazzo B."/>
        </authorList>
    </citation>
    <scope>NUCLEOTIDE SEQUENCE [LARGE SCALE GENOMIC DNA]</scope>
    <source>
        <strain evidence="1 2">Ps_22</strain>
    </source>
</reference>